<proteinExistence type="predicted"/>
<keyword evidence="1" id="KW-0472">Membrane</keyword>
<keyword evidence="3" id="KW-1185">Reference proteome</keyword>
<reference evidence="2 3" key="1">
    <citation type="submission" date="2018-03" db="EMBL/GenBank/DDBJ databases">
        <authorList>
            <person name="Keele B.F."/>
        </authorList>
    </citation>
    <scope>NUCLEOTIDE SEQUENCE [LARGE SCALE GENOMIC DNA]</scope>
    <source>
        <strain evidence="2 3">CeCT 8812</strain>
    </source>
</reference>
<name>A0A2R8ABZ3_9RHOB</name>
<organism evidence="2 3">
    <name type="scientific">Pontivivens insulae</name>
    <dbReference type="NCBI Taxonomy" id="1639689"/>
    <lineage>
        <taxon>Bacteria</taxon>
        <taxon>Pseudomonadati</taxon>
        <taxon>Pseudomonadota</taxon>
        <taxon>Alphaproteobacteria</taxon>
        <taxon>Rhodobacterales</taxon>
        <taxon>Paracoccaceae</taxon>
        <taxon>Pontivivens</taxon>
    </lineage>
</organism>
<accession>A0A2R8ABZ3</accession>
<gene>
    <name evidence="2" type="ORF">POI8812_02090</name>
</gene>
<dbReference type="InterPro" id="IPR009325">
    <property type="entry name" value="DUF983"/>
</dbReference>
<feature type="transmembrane region" description="Helical" evidence="1">
    <location>
        <begin position="92"/>
        <end position="112"/>
    </location>
</feature>
<evidence type="ECO:0000313" key="3">
    <source>
        <dbReference type="Proteomes" id="UP000244932"/>
    </source>
</evidence>
<evidence type="ECO:0000313" key="2">
    <source>
        <dbReference type="EMBL" id="SPF29773.1"/>
    </source>
</evidence>
<protein>
    <recommendedName>
        <fullName evidence="4">DUF983 domain-containing protein</fullName>
    </recommendedName>
</protein>
<dbReference type="EMBL" id="OMKW01000002">
    <property type="protein sequence ID" value="SPF29773.1"/>
    <property type="molecule type" value="Genomic_DNA"/>
</dbReference>
<dbReference type="OrthoDB" id="9799456at2"/>
<evidence type="ECO:0000256" key="1">
    <source>
        <dbReference type="SAM" id="Phobius"/>
    </source>
</evidence>
<feature type="transmembrane region" description="Helical" evidence="1">
    <location>
        <begin position="67"/>
        <end position="86"/>
    </location>
</feature>
<sequence length="138" mass="15721">MIENAQNTPPALSSEERDTKTAIMRGWRRTCPRCGAGPVFEGYLKVRDDCVVCQQDFTPQRADDGPAWLTMLIAGHLMAPLIVLIYELWRPSPWVLFFGLSVPFVLLSLWLLPRIKGGWIAFQWAKRMHGFGAEPDNY</sequence>
<keyword evidence="1" id="KW-0812">Transmembrane</keyword>
<keyword evidence="1" id="KW-1133">Transmembrane helix</keyword>
<dbReference type="RefSeq" id="WP_108782443.1">
    <property type="nucleotide sequence ID" value="NZ_OMKW01000002.1"/>
</dbReference>
<dbReference type="Pfam" id="PF06170">
    <property type="entry name" value="DUF983"/>
    <property type="match status" value="1"/>
</dbReference>
<dbReference type="AlphaFoldDB" id="A0A2R8ABZ3"/>
<evidence type="ECO:0008006" key="4">
    <source>
        <dbReference type="Google" id="ProtNLM"/>
    </source>
</evidence>
<dbReference type="Proteomes" id="UP000244932">
    <property type="component" value="Unassembled WGS sequence"/>
</dbReference>